<dbReference type="PANTHER" id="PTHR10587">
    <property type="entry name" value="GLYCOSYL TRANSFERASE-RELATED"/>
    <property type="match status" value="1"/>
</dbReference>
<feature type="compositionally biased region" description="Polar residues" evidence="1">
    <location>
        <begin position="105"/>
        <end position="118"/>
    </location>
</feature>
<proteinExistence type="predicted"/>
<evidence type="ECO:0000313" key="4">
    <source>
        <dbReference type="Proteomes" id="UP000551878"/>
    </source>
</evidence>
<dbReference type="CDD" id="cd10944">
    <property type="entry name" value="CE4_SmPgdA_like"/>
    <property type="match status" value="1"/>
</dbReference>
<accession>A0A840QRC1</accession>
<evidence type="ECO:0000313" key="3">
    <source>
        <dbReference type="EMBL" id="MBB5173878.1"/>
    </source>
</evidence>
<feature type="compositionally biased region" description="Acidic residues" evidence="1">
    <location>
        <begin position="121"/>
        <end position="133"/>
    </location>
</feature>
<dbReference type="PANTHER" id="PTHR10587:SF125">
    <property type="entry name" value="POLYSACCHARIDE DEACETYLASE YHEN-RELATED"/>
    <property type="match status" value="1"/>
</dbReference>
<dbReference type="RefSeq" id="WP_184664312.1">
    <property type="nucleotide sequence ID" value="NZ_JACHHB010000008.1"/>
</dbReference>
<dbReference type="GO" id="GO:0005975">
    <property type="term" value="P:carbohydrate metabolic process"/>
    <property type="evidence" value="ECO:0007669"/>
    <property type="project" value="InterPro"/>
</dbReference>
<comment type="caution">
    <text evidence="3">The sequence shown here is derived from an EMBL/GenBank/DDBJ whole genome shotgun (WGS) entry which is preliminary data.</text>
</comment>
<keyword evidence="4" id="KW-1185">Reference proteome</keyword>
<dbReference type="PROSITE" id="PS51677">
    <property type="entry name" value="NODB"/>
    <property type="match status" value="1"/>
</dbReference>
<evidence type="ECO:0000259" key="2">
    <source>
        <dbReference type="PROSITE" id="PS51677"/>
    </source>
</evidence>
<dbReference type="SUPFAM" id="SSF88713">
    <property type="entry name" value="Glycoside hydrolase/deacetylase"/>
    <property type="match status" value="1"/>
</dbReference>
<dbReference type="GO" id="GO:0016810">
    <property type="term" value="F:hydrolase activity, acting on carbon-nitrogen (but not peptide) bonds"/>
    <property type="evidence" value="ECO:0007669"/>
    <property type="project" value="InterPro"/>
</dbReference>
<reference evidence="3 4" key="1">
    <citation type="submission" date="2020-08" db="EMBL/GenBank/DDBJ databases">
        <title>Genomic Encyclopedia of Type Strains, Phase IV (KMG-IV): sequencing the most valuable type-strain genomes for metagenomic binning, comparative biology and taxonomic classification.</title>
        <authorList>
            <person name="Goeker M."/>
        </authorList>
    </citation>
    <scope>NUCLEOTIDE SEQUENCE [LARGE SCALE GENOMIC DNA]</scope>
    <source>
        <strain evidence="3 4">DSM 24696</strain>
    </source>
</reference>
<dbReference type="EMBL" id="JACHHB010000008">
    <property type="protein sequence ID" value="MBB5173878.1"/>
    <property type="molecule type" value="Genomic_DNA"/>
</dbReference>
<gene>
    <name evidence="3" type="ORF">HNQ41_002068</name>
</gene>
<feature type="domain" description="NodB homology" evidence="2">
    <location>
        <begin position="137"/>
        <end position="331"/>
    </location>
</feature>
<dbReference type="InterPro" id="IPR050248">
    <property type="entry name" value="Polysacc_deacetylase_ArnD"/>
</dbReference>
<sequence length="356" mass="40423">MFKNNHYMKMSFGLITLFILLGSFYWFGATGVEEQDEVNASHKPDEEIEAMKEKLSEFDKLSDENDELNRKLAEKAAEIEELEATIDSLEEEIATLESEEKNDGSSEGENNPDTTNNDSNERDENEPVNDPEPDGSKTVYLTFDDGPSSTTPDILETLNDYDVNGTFFTIGQRMEEHPEIARRTFEEGNMILTHSYSHDYAIYESFDSFYDDLHLAEVAYENVLGFEAPQLLRFPGGSANHSSFDYGGEQFMPELTEDIVDHGYDYVDWNVSSGDASDIYDEPEALLERVKASSSGDVVVPLFHDTDRNVATAEILPEVIEFYKEGSYEFRTFEDISDEELAVLIEEQVVNRPVVR</sequence>
<dbReference type="InterPro" id="IPR002509">
    <property type="entry name" value="NODB_dom"/>
</dbReference>
<protein>
    <submittedName>
        <fullName evidence="3">Peptidoglycan/xylan/chitin deacetylase (PgdA/CDA1 family)</fullName>
    </submittedName>
</protein>
<evidence type="ECO:0000256" key="1">
    <source>
        <dbReference type="SAM" id="MobiDB-lite"/>
    </source>
</evidence>
<dbReference type="AlphaFoldDB" id="A0A840QRC1"/>
<name>A0A840QRC1_9BACI</name>
<organism evidence="3 4">
    <name type="scientific">Texcoconibacillus texcoconensis</name>
    <dbReference type="NCBI Taxonomy" id="1095777"/>
    <lineage>
        <taxon>Bacteria</taxon>
        <taxon>Bacillati</taxon>
        <taxon>Bacillota</taxon>
        <taxon>Bacilli</taxon>
        <taxon>Bacillales</taxon>
        <taxon>Bacillaceae</taxon>
        <taxon>Texcoconibacillus</taxon>
    </lineage>
</organism>
<dbReference type="Proteomes" id="UP000551878">
    <property type="component" value="Unassembled WGS sequence"/>
</dbReference>
<dbReference type="Gene3D" id="3.20.20.370">
    <property type="entry name" value="Glycoside hydrolase/deacetylase"/>
    <property type="match status" value="1"/>
</dbReference>
<dbReference type="InterPro" id="IPR011330">
    <property type="entry name" value="Glyco_hydro/deAcase_b/a-brl"/>
</dbReference>
<dbReference type="Pfam" id="PF01522">
    <property type="entry name" value="Polysacc_deac_1"/>
    <property type="match status" value="1"/>
</dbReference>
<feature type="region of interest" description="Disordered" evidence="1">
    <location>
        <begin position="96"/>
        <end position="156"/>
    </location>
</feature>